<dbReference type="Proteomes" id="UP000708208">
    <property type="component" value="Unassembled WGS sequence"/>
</dbReference>
<dbReference type="AlphaFoldDB" id="A0A8J2LMS9"/>
<organism evidence="1 2">
    <name type="scientific">Allacma fusca</name>
    <dbReference type="NCBI Taxonomy" id="39272"/>
    <lineage>
        <taxon>Eukaryota</taxon>
        <taxon>Metazoa</taxon>
        <taxon>Ecdysozoa</taxon>
        <taxon>Arthropoda</taxon>
        <taxon>Hexapoda</taxon>
        <taxon>Collembola</taxon>
        <taxon>Symphypleona</taxon>
        <taxon>Sminthuridae</taxon>
        <taxon>Allacma</taxon>
    </lineage>
</organism>
<comment type="caution">
    <text evidence="1">The sequence shown here is derived from an EMBL/GenBank/DDBJ whole genome shotgun (WGS) entry which is preliminary data.</text>
</comment>
<feature type="non-terminal residue" evidence="1">
    <location>
        <position position="1"/>
    </location>
</feature>
<evidence type="ECO:0000313" key="2">
    <source>
        <dbReference type="Proteomes" id="UP000708208"/>
    </source>
</evidence>
<dbReference type="EMBL" id="CAJVCH010538498">
    <property type="protein sequence ID" value="CAG7826069.1"/>
    <property type="molecule type" value="Genomic_DNA"/>
</dbReference>
<reference evidence="1" key="1">
    <citation type="submission" date="2021-06" db="EMBL/GenBank/DDBJ databases">
        <authorList>
            <person name="Hodson N. C."/>
            <person name="Mongue J. A."/>
            <person name="Jaron S. K."/>
        </authorList>
    </citation>
    <scope>NUCLEOTIDE SEQUENCE</scope>
</reference>
<proteinExistence type="predicted"/>
<protein>
    <submittedName>
        <fullName evidence="1">Uncharacterized protein</fullName>
    </submittedName>
</protein>
<gene>
    <name evidence="1" type="ORF">AFUS01_LOCUS36140</name>
</gene>
<keyword evidence="2" id="KW-1185">Reference proteome</keyword>
<accession>A0A8J2LMS9</accession>
<feature type="non-terminal residue" evidence="1">
    <location>
        <position position="184"/>
    </location>
</feature>
<name>A0A8J2LMS9_9HEXA</name>
<sequence>HESQDVKSLEGQVCLAIHPQKRKLLRCVVLPEESSNIVIGTDSKMIHVLWIDYGDEGDLLTGDLLPTHSLSKVLSESKPIVKEFQLVDIKSLTSNYLQTLVTARTEVTVRILEVPSVSSFSRRFDQLPLVQLVVTEVKRSESAVRFSKSCINHKLLKKGLAESNFNQSTFVARTIVEPHGLCKL</sequence>
<evidence type="ECO:0000313" key="1">
    <source>
        <dbReference type="EMBL" id="CAG7826069.1"/>
    </source>
</evidence>